<dbReference type="EMBL" id="RCNR01000005">
    <property type="protein sequence ID" value="MUH34955.1"/>
    <property type="molecule type" value="Genomic_DNA"/>
</dbReference>
<evidence type="ECO:0000313" key="3">
    <source>
        <dbReference type="Proteomes" id="UP000540519"/>
    </source>
</evidence>
<organism evidence="2 3">
    <name type="scientific">Zobellia amurskyensis</name>
    <dbReference type="NCBI Taxonomy" id="248905"/>
    <lineage>
        <taxon>Bacteria</taxon>
        <taxon>Pseudomonadati</taxon>
        <taxon>Bacteroidota</taxon>
        <taxon>Flavobacteriia</taxon>
        <taxon>Flavobacteriales</taxon>
        <taxon>Flavobacteriaceae</taxon>
        <taxon>Zobellia</taxon>
    </lineage>
</organism>
<reference evidence="2 3" key="1">
    <citation type="journal article" date="2019" name="Mar. Drugs">
        <title>Comparative Genomics and CAZyme Genome Repertoires of Marine Zobellia amurskyensis KMM 3526(T) and Zobellia laminariae KMM 3676(T).</title>
        <authorList>
            <person name="Chernysheva N."/>
            <person name="Bystritskaya E."/>
            <person name="Stenkova A."/>
            <person name="Golovkin I."/>
            <person name="Nedashkovskaya O."/>
            <person name="Isaeva M."/>
        </authorList>
    </citation>
    <scope>NUCLEOTIDE SEQUENCE [LARGE SCALE GENOMIC DNA]</scope>
    <source>
        <strain evidence="2 3">KMM 3526</strain>
    </source>
</reference>
<gene>
    <name evidence="2" type="ORF">D9O36_03800</name>
</gene>
<sequence length="171" mass="20102">MNIVEHLTKQTEDAYEWTNKLVESIPTDKWDEIPENLETNVTWQIGHLTMSFYYHSIMVIKGHQMDVIHKIPLQEYDRLFTKGKPQDSVGKTNPSDLISHLKLVQGKSLQIIKYLDDKELTNTLKETETPHPIAKTKYEALDWNIKHTMWHCGQLGILKRIVDKRYDFGLR</sequence>
<evidence type="ECO:0000259" key="1">
    <source>
        <dbReference type="Pfam" id="PF12867"/>
    </source>
</evidence>
<dbReference type="Proteomes" id="UP000540519">
    <property type="component" value="Unassembled WGS sequence"/>
</dbReference>
<dbReference type="Gene3D" id="1.20.120.450">
    <property type="entry name" value="dinb family like domain"/>
    <property type="match status" value="1"/>
</dbReference>
<dbReference type="InterPro" id="IPR034660">
    <property type="entry name" value="DinB/YfiT-like"/>
</dbReference>
<comment type="caution">
    <text evidence="2">The sequence shown here is derived from an EMBL/GenBank/DDBJ whole genome shotgun (WGS) entry which is preliminary data.</text>
</comment>
<dbReference type="Pfam" id="PF12867">
    <property type="entry name" value="DinB_2"/>
    <property type="match status" value="1"/>
</dbReference>
<dbReference type="SUPFAM" id="SSF109854">
    <property type="entry name" value="DinB/YfiT-like putative metalloenzymes"/>
    <property type="match status" value="1"/>
</dbReference>
<keyword evidence="3" id="KW-1185">Reference proteome</keyword>
<dbReference type="AlphaFoldDB" id="A0A7X3D0T7"/>
<proteinExistence type="predicted"/>
<accession>A0A7X3D0T7</accession>
<protein>
    <submittedName>
        <fullName evidence="2">DinB family protein</fullName>
    </submittedName>
</protein>
<dbReference type="OrthoDB" id="704805at2"/>
<dbReference type="RefSeq" id="WP_038235904.1">
    <property type="nucleotide sequence ID" value="NZ_RCNR01000005.1"/>
</dbReference>
<dbReference type="InterPro" id="IPR024775">
    <property type="entry name" value="DinB-like"/>
</dbReference>
<name>A0A7X3D0T7_9FLAO</name>
<evidence type="ECO:0000313" key="2">
    <source>
        <dbReference type="EMBL" id="MUH34955.1"/>
    </source>
</evidence>
<feature type="domain" description="DinB-like" evidence="1">
    <location>
        <begin position="10"/>
        <end position="155"/>
    </location>
</feature>